<evidence type="ECO:0000259" key="11">
    <source>
        <dbReference type="Pfam" id="PF03934"/>
    </source>
</evidence>
<keyword evidence="3 10" id="KW-0813">Transport</keyword>
<gene>
    <name evidence="13" type="ORF">E5163_04485</name>
</gene>
<keyword evidence="6" id="KW-0812">Transmembrane</keyword>
<dbReference type="EMBL" id="SRXW01000001">
    <property type="protein sequence ID" value="TGY90384.1"/>
    <property type="molecule type" value="Genomic_DNA"/>
</dbReference>
<dbReference type="GO" id="GO:0005886">
    <property type="term" value="C:plasma membrane"/>
    <property type="evidence" value="ECO:0007669"/>
    <property type="project" value="UniProtKB-SubCell"/>
</dbReference>
<evidence type="ECO:0000256" key="1">
    <source>
        <dbReference type="ARBA" id="ARBA00004533"/>
    </source>
</evidence>
<keyword evidence="4 10" id="KW-1003">Cell membrane</keyword>
<comment type="similarity">
    <text evidence="2 10">Belongs to the GSP K family.</text>
</comment>
<feature type="domain" description="T2SS protein K first SAM-like" evidence="12">
    <location>
        <begin position="110"/>
        <end position="222"/>
    </location>
</feature>
<dbReference type="PANTHER" id="PTHR38831:SF1">
    <property type="entry name" value="TYPE II SECRETION SYSTEM PROTEIN K-RELATED"/>
    <property type="match status" value="1"/>
</dbReference>
<organism evidence="13 14">
    <name type="scientific">Marinicauda algicola</name>
    <dbReference type="NCBI Taxonomy" id="2029849"/>
    <lineage>
        <taxon>Bacteria</taxon>
        <taxon>Pseudomonadati</taxon>
        <taxon>Pseudomonadota</taxon>
        <taxon>Alphaproteobacteria</taxon>
        <taxon>Maricaulales</taxon>
        <taxon>Maricaulaceae</taxon>
        <taxon>Marinicauda</taxon>
    </lineage>
</organism>
<evidence type="ECO:0000256" key="5">
    <source>
        <dbReference type="ARBA" id="ARBA00022519"/>
    </source>
</evidence>
<dbReference type="Proteomes" id="UP000308054">
    <property type="component" value="Unassembled WGS sequence"/>
</dbReference>
<dbReference type="InterPro" id="IPR038072">
    <property type="entry name" value="GspK_central_sf"/>
</dbReference>
<keyword evidence="5 10" id="KW-0997">Cell inner membrane</keyword>
<keyword evidence="7" id="KW-0653">Protein transport</keyword>
<evidence type="ECO:0000256" key="2">
    <source>
        <dbReference type="ARBA" id="ARBA00007246"/>
    </source>
</evidence>
<dbReference type="Gene3D" id="1.10.40.60">
    <property type="entry name" value="EpsJ-like"/>
    <property type="match status" value="2"/>
</dbReference>
<sequence>MRGLMKRLAGRREEGTALMTAILMTALMAVIAVELVDRTRFALFRTANADQRDEAYWYALGAREFAEGVILRSGPPGREVMRPGEAWAGDAQVFPIEGGTLVGEIRDGNNCLNLNALAGDGVEGEEERPALSAEDNRAMFSVLLERLGVPPDVIEPVKAQIVDWIDANTYREPRGAEDEVYRAFDPPLRAANQRLYEVEELLVLPAMTPQLFALIRPYVCVRDTSVQPPFNLNTLQLDQAVLLSALFQGRLSVGDAEAVLLERPPTGYESLDDFFARPVIAALEPDLALREAVTLRTRWFEIDVTVRLGETEFTLSELAELGPGGSMERRYQRFGAVR</sequence>
<keyword evidence="8" id="KW-1133">Transmembrane helix</keyword>
<dbReference type="GO" id="GO:0009306">
    <property type="term" value="P:protein secretion"/>
    <property type="evidence" value="ECO:0007669"/>
    <property type="project" value="InterPro"/>
</dbReference>
<dbReference type="PIRSF" id="PIRSF002786">
    <property type="entry name" value="XcpX"/>
    <property type="match status" value="1"/>
</dbReference>
<dbReference type="AlphaFoldDB" id="A0A4S2H455"/>
<dbReference type="InterPro" id="IPR045584">
    <property type="entry name" value="Pilin-like"/>
</dbReference>
<evidence type="ECO:0000313" key="13">
    <source>
        <dbReference type="EMBL" id="TGY90384.1"/>
    </source>
</evidence>
<protein>
    <recommendedName>
        <fullName evidence="10">Type II secretion system protein K</fullName>
    </recommendedName>
</protein>
<dbReference type="Pfam" id="PF03934">
    <property type="entry name" value="T2SSK"/>
    <property type="match status" value="1"/>
</dbReference>
<feature type="domain" description="T2SS protein K second SAM-like" evidence="11">
    <location>
        <begin position="231"/>
        <end position="293"/>
    </location>
</feature>
<dbReference type="SUPFAM" id="SSF54523">
    <property type="entry name" value="Pili subunits"/>
    <property type="match status" value="1"/>
</dbReference>
<proteinExistence type="inferred from homology"/>
<dbReference type="Pfam" id="PF21687">
    <property type="entry name" value="T2SSK_1st"/>
    <property type="match status" value="1"/>
</dbReference>
<dbReference type="PANTHER" id="PTHR38831">
    <property type="entry name" value="TYPE II SECRETION SYSTEM PROTEIN K"/>
    <property type="match status" value="1"/>
</dbReference>
<dbReference type="Gene3D" id="3.30.1300.30">
    <property type="entry name" value="GSPII I/J protein-like"/>
    <property type="match status" value="1"/>
</dbReference>
<dbReference type="InterPro" id="IPR049031">
    <property type="entry name" value="T2SSK_SAM-like_1st"/>
</dbReference>
<dbReference type="SUPFAM" id="SSF158544">
    <property type="entry name" value="GspK insert domain-like"/>
    <property type="match status" value="2"/>
</dbReference>
<dbReference type="InterPro" id="IPR005628">
    <property type="entry name" value="GspK"/>
</dbReference>
<dbReference type="InterPro" id="IPR049179">
    <property type="entry name" value="T2SSK_SAM-like_2nd"/>
</dbReference>
<evidence type="ECO:0000256" key="3">
    <source>
        <dbReference type="ARBA" id="ARBA00022448"/>
    </source>
</evidence>
<reference evidence="13 14" key="1">
    <citation type="journal article" date="2017" name="Int. J. Syst. Evol. Microbiol.">
        <title>Marinicauda algicola sp. nov., isolated from a marine red alga Rhodosorus marinus.</title>
        <authorList>
            <person name="Jeong S.E."/>
            <person name="Jeon S.H."/>
            <person name="Chun B.H."/>
            <person name="Kim D.W."/>
            <person name="Jeon C.O."/>
        </authorList>
    </citation>
    <scope>NUCLEOTIDE SEQUENCE [LARGE SCALE GENOMIC DNA]</scope>
    <source>
        <strain evidence="13 14">JCM 31718</strain>
    </source>
</reference>
<evidence type="ECO:0000256" key="8">
    <source>
        <dbReference type="ARBA" id="ARBA00022989"/>
    </source>
</evidence>
<comment type="caution">
    <text evidence="13">The sequence shown here is derived from an EMBL/GenBank/DDBJ whole genome shotgun (WGS) entry which is preliminary data.</text>
</comment>
<evidence type="ECO:0000256" key="4">
    <source>
        <dbReference type="ARBA" id="ARBA00022475"/>
    </source>
</evidence>
<keyword evidence="14" id="KW-1185">Reference proteome</keyword>
<evidence type="ECO:0000256" key="7">
    <source>
        <dbReference type="ARBA" id="ARBA00022927"/>
    </source>
</evidence>
<evidence type="ECO:0000256" key="10">
    <source>
        <dbReference type="PIRNR" id="PIRNR002786"/>
    </source>
</evidence>
<evidence type="ECO:0000256" key="9">
    <source>
        <dbReference type="ARBA" id="ARBA00023136"/>
    </source>
</evidence>
<keyword evidence="9 10" id="KW-0472">Membrane</keyword>
<dbReference type="NCBIfam" id="NF037980">
    <property type="entry name" value="T2SS_GspK"/>
    <property type="match status" value="1"/>
</dbReference>
<name>A0A4S2H455_9PROT</name>
<comment type="subcellular location">
    <subcellularLocation>
        <location evidence="1 10">Cell inner membrane</location>
    </subcellularLocation>
</comment>
<evidence type="ECO:0000259" key="12">
    <source>
        <dbReference type="Pfam" id="PF21687"/>
    </source>
</evidence>
<accession>A0A4S2H455</accession>
<evidence type="ECO:0000313" key="14">
    <source>
        <dbReference type="Proteomes" id="UP000308054"/>
    </source>
</evidence>
<evidence type="ECO:0000256" key="6">
    <source>
        <dbReference type="ARBA" id="ARBA00022692"/>
    </source>
</evidence>